<evidence type="ECO:0000256" key="1">
    <source>
        <dbReference type="ARBA" id="ARBA00011076"/>
    </source>
</evidence>
<keyword evidence="7" id="KW-1185">Reference proteome</keyword>
<dbReference type="GeneID" id="14922773"/>
<name>L8HAV0_ACACF</name>
<dbReference type="PANTHER" id="PTHR12544:SF29">
    <property type="entry name" value="GLUTAMINASE"/>
    <property type="match status" value="1"/>
</dbReference>
<dbReference type="RefSeq" id="XP_004347240.1">
    <property type="nucleotide sequence ID" value="XM_004347190.1"/>
</dbReference>
<dbReference type="EMBL" id="KB007900">
    <property type="protein sequence ID" value="ELR21858.1"/>
    <property type="molecule type" value="Genomic_DNA"/>
</dbReference>
<dbReference type="GO" id="GO:0006537">
    <property type="term" value="P:glutamate biosynthetic process"/>
    <property type="evidence" value="ECO:0007669"/>
    <property type="project" value="TreeGrafter"/>
</dbReference>
<dbReference type="GO" id="GO:0004359">
    <property type="term" value="F:glutaminase activity"/>
    <property type="evidence" value="ECO:0007669"/>
    <property type="project" value="UniProtKB-EC"/>
</dbReference>
<dbReference type="Gene3D" id="3.40.710.10">
    <property type="entry name" value="DD-peptidase/beta-lactamase superfamily"/>
    <property type="match status" value="1"/>
</dbReference>
<evidence type="ECO:0000256" key="5">
    <source>
        <dbReference type="ARBA" id="ARBA00049534"/>
    </source>
</evidence>
<sequence length="154" mass="16022">MPSYLTLSQDHDNKARGLAHWLRANEVVDAKANLGELVDLFYQLCSVETTCQGLAAIAATLANAGTSPLTAKSAVSKAVATQTVQILNVTDKWAQSIHLAAKSSLSGAILVVVPGVLGLAVYSPRLSPQMKSVAGTKFCEAIATTFPSLAQPSA</sequence>
<evidence type="ECO:0000256" key="3">
    <source>
        <dbReference type="ARBA" id="ARBA00012918"/>
    </source>
</evidence>
<comment type="catalytic activity">
    <reaction evidence="5">
        <text>L-glutamine + H2O = L-glutamate + NH4(+)</text>
        <dbReference type="Rhea" id="RHEA:15889"/>
        <dbReference type="ChEBI" id="CHEBI:15377"/>
        <dbReference type="ChEBI" id="CHEBI:28938"/>
        <dbReference type="ChEBI" id="CHEBI:29985"/>
        <dbReference type="ChEBI" id="CHEBI:58359"/>
        <dbReference type="EC" id="3.5.1.2"/>
    </reaction>
</comment>
<dbReference type="STRING" id="1257118.L8HAV0"/>
<dbReference type="KEGG" id="acan:ACA1_386970"/>
<evidence type="ECO:0000256" key="2">
    <source>
        <dbReference type="ARBA" id="ARBA00011881"/>
    </source>
</evidence>
<dbReference type="PANTHER" id="PTHR12544">
    <property type="entry name" value="GLUTAMINASE"/>
    <property type="match status" value="1"/>
</dbReference>
<gene>
    <name evidence="6" type="ORF">ACA1_386970</name>
</gene>
<evidence type="ECO:0000313" key="7">
    <source>
        <dbReference type="Proteomes" id="UP000011083"/>
    </source>
</evidence>
<dbReference type="GO" id="GO:0006543">
    <property type="term" value="P:L-glutamine catabolic process"/>
    <property type="evidence" value="ECO:0007669"/>
    <property type="project" value="TreeGrafter"/>
</dbReference>
<dbReference type="Proteomes" id="UP000011083">
    <property type="component" value="Unassembled WGS sequence"/>
</dbReference>
<organism evidence="6 7">
    <name type="scientific">Acanthamoeba castellanii (strain ATCC 30010 / Neff)</name>
    <dbReference type="NCBI Taxonomy" id="1257118"/>
    <lineage>
        <taxon>Eukaryota</taxon>
        <taxon>Amoebozoa</taxon>
        <taxon>Discosea</taxon>
        <taxon>Longamoebia</taxon>
        <taxon>Centramoebida</taxon>
        <taxon>Acanthamoebidae</taxon>
        <taxon>Acanthamoeba</taxon>
    </lineage>
</organism>
<dbReference type="Pfam" id="PF04960">
    <property type="entry name" value="Glutaminase"/>
    <property type="match status" value="1"/>
</dbReference>
<dbReference type="AlphaFoldDB" id="L8HAV0"/>
<evidence type="ECO:0000256" key="4">
    <source>
        <dbReference type="ARBA" id="ARBA00022801"/>
    </source>
</evidence>
<dbReference type="InterPro" id="IPR012338">
    <property type="entry name" value="Beta-lactam/transpept-like"/>
</dbReference>
<dbReference type="SUPFAM" id="SSF56601">
    <property type="entry name" value="beta-lactamase/transpeptidase-like"/>
    <property type="match status" value="1"/>
</dbReference>
<dbReference type="VEuPathDB" id="AmoebaDB:ACA1_386970"/>
<keyword evidence="4" id="KW-0378">Hydrolase</keyword>
<reference evidence="6 7" key="1">
    <citation type="journal article" date="2013" name="Genome Biol.">
        <title>Genome of Acanthamoeba castellanii highlights extensive lateral gene transfer and early evolution of tyrosine kinase signaling.</title>
        <authorList>
            <person name="Clarke M."/>
            <person name="Lohan A.J."/>
            <person name="Liu B."/>
            <person name="Lagkouvardos I."/>
            <person name="Roy S."/>
            <person name="Zafar N."/>
            <person name="Bertelli C."/>
            <person name="Schilde C."/>
            <person name="Kianianmomeni A."/>
            <person name="Burglin T.R."/>
            <person name="Frech C."/>
            <person name="Turcotte B."/>
            <person name="Kopec K.O."/>
            <person name="Synnott J.M."/>
            <person name="Choo C."/>
            <person name="Paponov I."/>
            <person name="Finkler A."/>
            <person name="Soon Heng Tan C."/>
            <person name="Hutchins A.P."/>
            <person name="Weinmeier T."/>
            <person name="Rattei T."/>
            <person name="Chu J.S."/>
            <person name="Gimenez G."/>
            <person name="Irimia M."/>
            <person name="Rigden D.J."/>
            <person name="Fitzpatrick D.A."/>
            <person name="Lorenzo-Morales J."/>
            <person name="Bateman A."/>
            <person name="Chiu C.H."/>
            <person name="Tang P."/>
            <person name="Hegemann P."/>
            <person name="Fromm H."/>
            <person name="Raoult D."/>
            <person name="Greub G."/>
            <person name="Miranda-Saavedra D."/>
            <person name="Chen N."/>
            <person name="Nash P."/>
            <person name="Ginger M.L."/>
            <person name="Horn M."/>
            <person name="Schaap P."/>
            <person name="Caler L."/>
            <person name="Loftus B."/>
        </authorList>
    </citation>
    <scope>NUCLEOTIDE SEQUENCE [LARGE SCALE GENOMIC DNA]</scope>
    <source>
        <strain evidence="6 7">Neff</strain>
    </source>
</reference>
<comment type="similarity">
    <text evidence="1">Belongs to the glutaminase family.</text>
</comment>
<accession>L8HAV0</accession>
<dbReference type="InterPro" id="IPR015868">
    <property type="entry name" value="Glutaminase"/>
</dbReference>
<evidence type="ECO:0000313" key="6">
    <source>
        <dbReference type="EMBL" id="ELR21858.1"/>
    </source>
</evidence>
<proteinExistence type="inferred from homology"/>
<protein>
    <recommendedName>
        <fullName evidence="3">glutaminase</fullName>
        <ecNumber evidence="3">3.5.1.2</ecNumber>
    </recommendedName>
</protein>
<dbReference type="EC" id="3.5.1.2" evidence="3"/>
<comment type="subunit">
    <text evidence="2">Homotetramer.</text>
</comment>